<feature type="compositionally biased region" description="Basic and acidic residues" evidence="7">
    <location>
        <begin position="16"/>
        <end position="32"/>
    </location>
</feature>
<evidence type="ECO:0000256" key="5">
    <source>
        <dbReference type="ARBA" id="ARBA00023306"/>
    </source>
</evidence>
<evidence type="ECO:0000256" key="1">
    <source>
        <dbReference type="ARBA" id="ARBA00004123"/>
    </source>
</evidence>
<comment type="similarity">
    <text evidence="2 6">Belongs to the CSM3 family.</text>
</comment>
<evidence type="ECO:0000313" key="10">
    <source>
        <dbReference type="Proteomes" id="UP000646827"/>
    </source>
</evidence>
<evidence type="ECO:0000313" key="9">
    <source>
        <dbReference type="EMBL" id="KAG2225003.1"/>
    </source>
</evidence>
<keyword evidence="3 6" id="KW-0227">DNA damage</keyword>
<proteinExistence type="inferred from homology"/>
<dbReference type="Proteomes" id="UP000646827">
    <property type="component" value="Unassembled WGS sequence"/>
</dbReference>
<dbReference type="GO" id="GO:0006974">
    <property type="term" value="P:DNA damage response"/>
    <property type="evidence" value="ECO:0007669"/>
    <property type="project" value="UniProtKB-KW"/>
</dbReference>
<dbReference type="GO" id="GO:0031298">
    <property type="term" value="C:replication fork protection complex"/>
    <property type="evidence" value="ECO:0007669"/>
    <property type="project" value="TreeGrafter"/>
</dbReference>
<comment type="function">
    <text evidence="6">Plays an important role in the control of DNA replication and the maintenance of replication fork stability.</text>
</comment>
<comment type="subcellular location">
    <subcellularLocation>
        <location evidence="1 6">Nucleus</location>
    </subcellularLocation>
</comment>
<feature type="domain" description="Chromosome segregation in meiosis protein 3" evidence="8">
    <location>
        <begin position="61"/>
        <end position="141"/>
    </location>
</feature>
<evidence type="ECO:0000256" key="6">
    <source>
        <dbReference type="RuleBase" id="RU366049"/>
    </source>
</evidence>
<dbReference type="PANTHER" id="PTHR13220">
    <property type="entry name" value="TIMELESS INTERACTING-RELATED"/>
    <property type="match status" value="1"/>
</dbReference>
<gene>
    <name evidence="9" type="ORF">INT45_000124</name>
</gene>
<feature type="region of interest" description="Disordered" evidence="7">
    <location>
        <begin position="148"/>
        <end position="208"/>
    </location>
</feature>
<feature type="compositionally biased region" description="Acidic residues" evidence="7">
    <location>
        <begin position="163"/>
        <end position="180"/>
    </location>
</feature>
<organism evidence="9 10">
    <name type="scientific">Circinella minor</name>
    <dbReference type="NCBI Taxonomy" id="1195481"/>
    <lineage>
        <taxon>Eukaryota</taxon>
        <taxon>Fungi</taxon>
        <taxon>Fungi incertae sedis</taxon>
        <taxon>Mucoromycota</taxon>
        <taxon>Mucoromycotina</taxon>
        <taxon>Mucoromycetes</taxon>
        <taxon>Mucorales</taxon>
        <taxon>Lichtheimiaceae</taxon>
        <taxon>Circinella</taxon>
    </lineage>
</organism>
<feature type="compositionally biased region" description="Acidic residues" evidence="7">
    <location>
        <begin position="307"/>
        <end position="316"/>
    </location>
</feature>
<feature type="region of interest" description="Disordered" evidence="7">
    <location>
        <begin position="220"/>
        <end position="316"/>
    </location>
</feature>
<feature type="compositionally biased region" description="Low complexity" evidence="7">
    <location>
        <begin position="150"/>
        <end position="162"/>
    </location>
</feature>
<keyword evidence="5 6" id="KW-0131">Cell cycle</keyword>
<evidence type="ECO:0000256" key="2">
    <source>
        <dbReference type="ARBA" id="ARBA00006075"/>
    </source>
</evidence>
<accession>A0A8H7SAK6</accession>
<dbReference type="OrthoDB" id="437078at2759"/>
<feature type="compositionally biased region" description="Acidic residues" evidence="7">
    <location>
        <begin position="281"/>
        <end position="290"/>
    </location>
</feature>
<evidence type="ECO:0000256" key="7">
    <source>
        <dbReference type="SAM" id="MobiDB-lite"/>
    </source>
</evidence>
<dbReference type="InterPro" id="IPR040038">
    <property type="entry name" value="TIPIN/Csm3/Swi3"/>
</dbReference>
<dbReference type="EMBL" id="JAEPRB010000034">
    <property type="protein sequence ID" value="KAG2225003.1"/>
    <property type="molecule type" value="Genomic_DNA"/>
</dbReference>
<evidence type="ECO:0000259" key="8">
    <source>
        <dbReference type="Pfam" id="PF07962"/>
    </source>
</evidence>
<comment type="caution">
    <text evidence="9">The sequence shown here is derived from an EMBL/GenBank/DDBJ whole genome shotgun (WGS) entry which is preliminary data.</text>
</comment>
<dbReference type="Pfam" id="PF07962">
    <property type="entry name" value="Swi3"/>
    <property type="match status" value="1"/>
</dbReference>
<evidence type="ECO:0000256" key="3">
    <source>
        <dbReference type="ARBA" id="ARBA00022763"/>
    </source>
</evidence>
<name>A0A8H7SAK6_9FUNG</name>
<dbReference type="GO" id="GO:0000076">
    <property type="term" value="P:DNA replication checkpoint signaling"/>
    <property type="evidence" value="ECO:0007669"/>
    <property type="project" value="UniProtKB-UniRule"/>
</dbReference>
<dbReference type="GO" id="GO:0031297">
    <property type="term" value="P:replication fork processing"/>
    <property type="evidence" value="ECO:0007669"/>
    <property type="project" value="UniProtKB-UniRule"/>
</dbReference>
<dbReference type="GO" id="GO:0003677">
    <property type="term" value="F:DNA binding"/>
    <property type="evidence" value="ECO:0007669"/>
    <property type="project" value="TreeGrafter"/>
</dbReference>
<evidence type="ECO:0000256" key="4">
    <source>
        <dbReference type="ARBA" id="ARBA00023242"/>
    </source>
</evidence>
<dbReference type="GO" id="GO:0043111">
    <property type="term" value="P:replication fork arrest"/>
    <property type="evidence" value="ECO:0007669"/>
    <property type="project" value="TreeGrafter"/>
</dbReference>
<keyword evidence="10" id="KW-1185">Reference proteome</keyword>
<keyword evidence="4 6" id="KW-0539">Nucleus</keyword>
<dbReference type="AlphaFoldDB" id="A0A8H7SAK6"/>
<reference evidence="9 10" key="1">
    <citation type="submission" date="2020-12" db="EMBL/GenBank/DDBJ databases">
        <title>Metabolic potential, ecology and presence of endohyphal bacteria is reflected in genomic diversity of Mucoromycotina.</title>
        <authorList>
            <person name="Muszewska A."/>
            <person name="Okrasinska A."/>
            <person name="Steczkiewicz K."/>
            <person name="Drgas O."/>
            <person name="Orlowska M."/>
            <person name="Perlinska-Lenart U."/>
            <person name="Aleksandrzak-Piekarczyk T."/>
            <person name="Szatraj K."/>
            <person name="Zielenkiewicz U."/>
            <person name="Pilsyk S."/>
            <person name="Malc E."/>
            <person name="Mieczkowski P."/>
            <person name="Kruszewska J.S."/>
            <person name="Biernat P."/>
            <person name="Pawlowska J."/>
        </authorList>
    </citation>
    <scope>NUCLEOTIDE SEQUENCE [LARGE SCALE GENOMIC DNA]</scope>
    <source>
        <strain evidence="9 10">CBS 142.35</strain>
    </source>
</reference>
<protein>
    <recommendedName>
        <fullName evidence="6">Chromosome segregation in meiosis protein</fullName>
    </recommendedName>
</protein>
<feature type="compositionally biased region" description="Polar residues" evidence="7">
    <location>
        <begin position="220"/>
        <end position="255"/>
    </location>
</feature>
<feature type="region of interest" description="Disordered" evidence="7">
    <location>
        <begin position="14"/>
        <end position="55"/>
    </location>
</feature>
<dbReference type="InterPro" id="IPR012923">
    <property type="entry name" value="Csm3"/>
</dbReference>
<dbReference type="PANTHER" id="PTHR13220:SF11">
    <property type="entry name" value="TIMELESS-INTERACTING PROTEIN"/>
    <property type="match status" value="1"/>
</dbReference>
<sequence length="316" mass="36326">MDIDELDALLLDDYDPFSKDNNESNDLKDKNTTFDPLASTTGKRTGEEALGGKKKRTKLKKLDAEVLLSDKGLPRLRHEAPWLKFQGKGSEDEDLRKLMDYYTVWAHSLYPRLQFRDFSRKVLNGTQSARVKHTLSQWQDEYYEKQNVLNENNPNNNNNTTGGEDDVDNDDDDDDDDDEEEKRAEETNLPLEINNNSDNNDSDDDNDLFLDFLTDVRTNVDNTPPVSTPTKPISNQQPEISTTRLLKNNPISDTVPSDPVQEDSPKQQLESATTRLNREDNLEDDEDEEPLFLNVNNKRRPKRIIKDDDDDSDMSE</sequence>